<name>A0ABQ9U554_SAGOE</name>
<evidence type="ECO:0000313" key="4">
    <source>
        <dbReference type="Proteomes" id="UP001266305"/>
    </source>
</evidence>
<reference evidence="3 4" key="1">
    <citation type="submission" date="2023-05" db="EMBL/GenBank/DDBJ databases">
        <title>B98-5 Cell Line De Novo Hybrid Assembly: An Optical Mapping Approach.</title>
        <authorList>
            <person name="Kananen K."/>
            <person name="Auerbach J.A."/>
            <person name="Kautto E."/>
            <person name="Blachly J.S."/>
        </authorList>
    </citation>
    <scope>NUCLEOTIDE SEQUENCE [LARGE SCALE GENOMIC DNA]</scope>
    <source>
        <strain evidence="3">B95-8</strain>
        <tissue evidence="3">Cell line</tissue>
    </source>
</reference>
<evidence type="ECO:0000256" key="2">
    <source>
        <dbReference type="SAM" id="SignalP"/>
    </source>
</evidence>
<keyword evidence="2" id="KW-0732">Signal</keyword>
<keyword evidence="4" id="KW-1185">Reference proteome</keyword>
<feature type="chain" id="PRO_5045671743" evidence="2">
    <location>
        <begin position="26"/>
        <end position="181"/>
    </location>
</feature>
<sequence>MICQGRGLATKGLLLTLQSAGTAAAKRSPGAGRTGGAGPAGSRDARPGSARAGDPRLSGPGTADCIEPSVRRHGLDQVPAVPGRAHARYRLHQHTIGKVSLGPTRPAGPWRPRPSFSAFLHLGPAFLGSACPLAPESWAASFPRPFQCWRPNLSTSLHDLGEAPGLVPTSCSSGHAGRVTQ</sequence>
<comment type="caution">
    <text evidence="3">The sequence shown here is derived from an EMBL/GenBank/DDBJ whole genome shotgun (WGS) entry which is preliminary data.</text>
</comment>
<dbReference type="EMBL" id="JASSZA010000015">
    <property type="protein sequence ID" value="KAK2092195.1"/>
    <property type="molecule type" value="Genomic_DNA"/>
</dbReference>
<accession>A0ABQ9U554</accession>
<evidence type="ECO:0000313" key="3">
    <source>
        <dbReference type="EMBL" id="KAK2092195.1"/>
    </source>
</evidence>
<proteinExistence type="predicted"/>
<protein>
    <submittedName>
        <fullName evidence="3">Uncharacterized protein</fullName>
    </submittedName>
</protein>
<feature type="region of interest" description="Disordered" evidence="1">
    <location>
        <begin position="22"/>
        <end position="63"/>
    </location>
</feature>
<evidence type="ECO:0000256" key="1">
    <source>
        <dbReference type="SAM" id="MobiDB-lite"/>
    </source>
</evidence>
<gene>
    <name evidence="3" type="ORF">P7K49_028723</name>
</gene>
<feature type="signal peptide" evidence="2">
    <location>
        <begin position="1"/>
        <end position="25"/>
    </location>
</feature>
<organism evidence="3 4">
    <name type="scientific">Saguinus oedipus</name>
    <name type="common">Cotton-top tamarin</name>
    <name type="synonym">Oedipomidas oedipus</name>
    <dbReference type="NCBI Taxonomy" id="9490"/>
    <lineage>
        <taxon>Eukaryota</taxon>
        <taxon>Metazoa</taxon>
        <taxon>Chordata</taxon>
        <taxon>Craniata</taxon>
        <taxon>Vertebrata</taxon>
        <taxon>Euteleostomi</taxon>
        <taxon>Mammalia</taxon>
        <taxon>Eutheria</taxon>
        <taxon>Euarchontoglires</taxon>
        <taxon>Primates</taxon>
        <taxon>Haplorrhini</taxon>
        <taxon>Platyrrhini</taxon>
        <taxon>Cebidae</taxon>
        <taxon>Callitrichinae</taxon>
        <taxon>Saguinus</taxon>
    </lineage>
</organism>
<dbReference type="Proteomes" id="UP001266305">
    <property type="component" value="Unassembled WGS sequence"/>
</dbReference>